<evidence type="ECO:0000313" key="2">
    <source>
        <dbReference type="EMBL" id="MXO59071.1"/>
    </source>
</evidence>
<evidence type="ECO:0000313" key="3">
    <source>
        <dbReference type="Proteomes" id="UP000433652"/>
    </source>
</evidence>
<organism evidence="2 3">
    <name type="scientific">Croceibacterium salegens</name>
    <dbReference type="NCBI Taxonomy" id="1737568"/>
    <lineage>
        <taxon>Bacteria</taxon>
        <taxon>Pseudomonadati</taxon>
        <taxon>Pseudomonadota</taxon>
        <taxon>Alphaproteobacteria</taxon>
        <taxon>Sphingomonadales</taxon>
        <taxon>Erythrobacteraceae</taxon>
        <taxon>Croceibacterium</taxon>
    </lineage>
</organism>
<feature type="transmembrane region" description="Helical" evidence="1">
    <location>
        <begin position="307"/>
        <end position="325"/>
    </location>
</feature>
<gene>
    <name evidence="2" type="ORF">GRI89_05900</name>
</gene>
<proteinExistence type="predicted"/>
<evidence type="ECO:0000256" key="1">
    <source>
        <dbReference type="SAM" id="Phobius"/>
    </source>
</evidence>
<evidence type="ECO:0008006" key="4">
    <source>
        <dbReference type="Google" id="ProtNLM"/>
    </source>
</evidence>
<feature type="transmembrane region" description="Helical" evidence="1">
    <location>
        <begin position="18"/>
        <end position="36"/>
    </location>
</feature>
<protein>
    <recommendedName>
        <fullName evidence="4">DUF2029 domain-containing protein</fullName>
    </recommendedName>
</protein>
<dbReference type="EMBL" id="WTYM01000032">
    <property type="protein sequence ID" value="MXO59071.1"/>
    <property type="molecule type" value="Genomic_DNA"/>
</dbReference>
<keyword evidence="1" id="KW-0472">Membrane</keyword>
<feature type="transmembrane region" description="Helical" evidence="1">
    <location>
        <begin position="281"/>
        <end position="300"/>
    </location>
</feature>
<dbReference type="RefSeq" id="WP_159793176.1">
    <property type="nucleotide sequence ID" value="NZ_WTYM01000032.1"/>
</dbReference>
<keyword evidence="1" id="KW-0812">Transmembrane</keyword>
<dbReference type="OrthoDB" id="8266279at2"/>
<name>A0A6I4SSU6_9SPHN</name>
<feature type="transmembrane region" description="Helical" evidence="1">
    <location>
        <begin position="120"/>
        <end position="139"/>
    </location>
</feature>
<dbReference type="Proteomes" id="UP000433652">
    <property type="component" value="Unassembled WGS sequence"/>
</dbReference>
<accession>A0A6I4SSU6</accession>
<comment type="caution">
    <text evidence="2">The sequence shown here is derived from an EMBL/GenBank/DDBJ whole genome shotgun (WGS) entry which is preliminary data.</text>
</comment>
<feature type="transmembrane region" description="Helical" evidence="1">
    <location>
        <begin position="227"/>
        <end position="245"/>
    </location>
</feature>
<dbReference type="AlphaFoldDB" id="A0A6I4SSU6"/>
<sequence length="362" mass="39046">MEPGGTPQWHRFAHWPRGAARAALAAIVVLLLWAFLSAPLPLPQTPVNGANRTASAVTAKRDTDLALYDRVSERVVAGDPYYKAAVEEQRARNFPVRPAVAVRLPTLAFLTGLMGGEAEGVILLLAVIAAATWYVRLAAEPGGDPRKVIGVACLIIGMASGLNPKYLVLHEVWAGLLVALAIGVHRPGKWGWALLAAGGALAIREHVLPFVLLLGAMAAWRRDWREAGAWGALVLAFLGYMAWHFSKVDPLLLPGDRPSDGWLALRGMRGLTGNVVETSPLQFLPALIAAPLALLPLVGWTGWKSPLGTFCTLLCAGYGLFFMIAGRDNNFYWALVVTPVWFAGLAFLPLTLGSLWRRAFAR</sequence>
<keyword evidence="3" id="KW-1185">Reference proteome</keyword>
<keyword evidence="1" id="KW-1133">Transmembrane helix</keyword>
<feature type="transmembrane region" description="Helical" evidence="1">
    <location>
        <begin position="190"/>
        <end position="215"/>
    </location>
</feature>
<reference evidence="2 3" key="1">
    <citation type="submission" date="2019-12" db="EMBL/GenBank/DDBJ databases">
        <title>Genomic-based taxomic classification of the family Erythrobacteraceae.</title>
        <authorList>
            <person name="Xu L."/>
        </authorList>
    </citation>
    <scope>NUCLEOTIDE SEQUENCE [LARGE SCALE GENOMIC DNA]</scope>
    <source>
        <strain evidence="2 3">MCCC 1K01500</strain>
    </source>
</reference>
<feature type="transmembrane region" description="Helical" evidence="1">
    <location>
        <begin position="331"/>
        <end position="356"/>
    </location>
</feature>